<evidence type="ECO:0000256" key="1">
    <source>
        <dbReference type="ARBA" id="ARBA00010529"/>
    </source>
</evidence>
<evidence type="ECO:0000256" key="3">
    <source>
        <dbReference type="ARBA" id="ARBA00023125"/>
    </source>
</evidence>
<dbReference type="Gene3D" id="4.10.520.10">
    <property type="entry name" value="IHF-like DNA-binding proteins"/>
    <property type="match status" value="1"/>
</dbReference>
<keyword evidence="3 6" id="KW-0238">DNA-binding</keyword>
<name>A0AA35SKZ2_GEOBA</name>
<dbReference type="SMART" id="SM00411">
    <property type="entry name" value="BHL"/>
    <property type="match status" value="1"/>
</dbReference>
<evidence type="ECO:0000256" key="4">
    <source>
        <dbReference type="RuleBase" id="RU003939"/>
    </source>
</evidence>
<dbReference type="EMBL" id="CASHTH010002581">
    <property type="protein sequence ID" value="CAI8032040.1"/>
    <property type="molecule type" value="Genomic_DNA"/>
</dbReference>
<dbReference type="GO" id="GO:0010467">
    <property type="term" value="P:gene expression"/>
    <property type="evidence" value="ECO:0007669"/>
    <property type="project" value="UniProtKB-ARBA"/>
</dbReference>
<reference evidence="6" key="1">
    <citation type="submission" date="2023-03" db="EMBL/GenBank/DDBJ databases">
        <authorList>
            <person name="Steffen K."/>
            <person name="Cardenas P."/>
        </authorList>
    </citation>
    <scope>NUCLEOTIDE SEQUENCE</scope>
</reference>
<dbReference type="InterPro" id="IPR000119">
    <property type="entry name" value="Hist_DNA-bd"/>
</dbReference>
<dbReference type="Proteomes" id="UP001174909">
    <property type="component" value="Unassembled WGS sequence"/>
</dbReference>
<protein>
    <submittedName>
        <fullName evidence="6">DNA-binding protein HU-1</fullName>
    </submittedName>
</protein>
<dbReference type="GO" id="GO:0042802">
    <property type="term" value="F:identical protein binding"/>
    <property type="evidence" value="ECO:0007669"/>
    <property type="project" value="UniProtKB-ARBA"/>
</dbReference>
<keyword evidence="2" id="KW-0226">DNA condensation</keyword>
<evidence type="ECO:0000256" key="2">
    <source>
        <dbReference type="ARBA" id="ARBA00023067"/>
    </source>
</evidence>
<feature type="region of interest" description="Disordered" evidence="5">
    <location>
        <begin position="56"/>
        <end position="91"/>
    </location>
</feature>
<dbReference type="PROSITE" id="PS00045">
    <property type="entry name" value="HISTONE_LIKE"/>
    <property type="match status" value="1"/>
</dbReference>
<dbReference type="AlphaFoldDB" id="A0AA35SKZ2"/>
<dbReference type="GO" id="GO:0030527">
    <property type="term" value="F:structural constituent of chromatin"/>
    <property type="evidence" value="ECO:0007669"/>
    <property type="project" value="InterPro"/>
</dbReference>
<feature type="compositionally biased region" description="Polar residues" evidence="5">
    <location>
        <begin position="59"/>
        <end position="73"/>
    </location>
</feature>
<dbReference type="Pfam" id="PF00216">
    <property type="entry name" value="Bac_DNA_binding"/>
    <property type="match status" value="1"/>
</dbReference>
<dbReference type="GO" id="GO:0030261">
    <property type="term" value="P:chromosome condensation"/>
    <property type="evidence" value="ECO:0007669"/>
    <property type="project" value="UniProtKB-KW"/>
</dbReference>
<sequence length="91" mass="9372">MNKAELIKAVASGADISSADAARAVDSVFGAITEMLQSGSDVRLAGFGSFSVVERKATSGRNPRTGESISIPASKQPKFKAGKTLKDAVNT</sequence>
<comment type="similarity">
    <text evidence="1 4">Belongs to the bacterial histone-like protein family.</text>
</comment>
<dbReference type="GO" id="GO:0032991">
    <property type="term" value="C:protein-containing complex"/>
    <property type="evidence" value="ECO:0007669"/>
    <property type="project" value="UniProtKB-ARBA"/>
</dbReference>
<dbReference type="PANTHER" id="PTHR33175">
    <property type="entry name" value="DNA-BINDING PROTEIN HU"/>
    <property type="match status" value="1"/>
</dbReference>
<dbReference type="PANTHER" id="PTHR33175:SF3">
    <property type="entry name" value="DNA-BINDING PROTEIN HU-BETA"/>
    <property type="match status" value="1"/>
</dbReference>
<dbReference type="CDD" id="cd13831">
    <property type="entry name" value="HU"/>
    <property type="match status" value="1"/>
</dbReference>
<organism evidence="6 7">
    <name type="scientific">Geodia barretti</name>
    <name type="common">Barrett's horny sponge</name>
    <dbReference type="NCBI Taxonomy" id="519541"/>
    <lineage>
        <taxon>Eukaryota</taxon>
        <taxon>Metazoa</taxon>
        <taxon>Porifera</taxon>
        <taxon>Demospongiae</taxon>
        <taxon>Heteroscleromorpha</taxon>
        <taxon>Tetractinellida</taxon>
        <taxon>Astrophorina</taxon>
        <taxon>Geodiidae</taxon>
        <taxon>Geodia</taxon>
    </lineage>
</organism>
<gene>
    <name evidence="6" type="ORF">GBAR_LOCUS18142</name>
</gene>
<dbReference type="GO" id="GO:0005829">
    <property type="term" value="C:cytosol"/>
    <property type="evidence" value="ECO:0007669"/>
    <property type="project" value="TreeGrafter"/>
</dbReference>
<proteinExistence type="inferred from homology"/>
<comment type="caution">
    <text evidence="6">The sequence shown here is derived from an EMBL/GenBank/DDBJ whole genome shotgun (WGS) entry which is preliminary data.</text>
</comment>
<evidence type="ECO:0000256" key="5">
    <source>
        <dbReference type="SAM" id="MobiDB-lite"/>
    </source>
</evidence>
<dbReference type="SUPFAM" id="SSF47729">
    <property type="entry name" value="IHF-like DNA-binding proteins"/>
    <property type="match status" value="1"/>
</dbReference>
<evidence type="ECO:0000313" key="6">
    <source>
        <dbReference type="EMBL" id="CAI8032040.1"/>
    </source>
</evidence>
<accession>A0AA35SKZ2</accession>
<keyword evidence="7" id="KW-1185">Reference proteome</keyword>
<dbReference type="FunFam" id="4.10.520.10:FF:000001">
    <property type="entry name" value="DNA-binding protein HU"/>
    <property type="match status" value="1"/>
</dbReference>
<dbReference type="GO" id="GO:0003677">
    <property type="term" value="F:DNA binding"/>
    <property type="evidence" value="ECO:0007669"/>
    <property type="project" value="UniProtKB-KW"/>
</dbReference>
<dbReference type="InterPro" id="IPR010992">
    <property type="entry name" value="IHF-like_DNA-bd_dom_sf"/>
</dbReference>
<dbReference type="InterPro" id="IPR020816">
    <property type="entry name" value="Histone-like_DNA-bd_CS"/>
</dbReference>
<dbReference type="PRINTS" id="PR01727">
    <property type="entry name" value="DNABINDINGHU"/>
</dbReference>
<evidence type="ECO:0000313" key="7">
    <source>
        <dbReference type="Proteomes" id="UP001174909"/>
    </source>
</evidence>